<dbReference type="GeneID" id="27331929"/>
<name>A0A0D1YQZ2_9EURO</name>
<dbReference type="SUPFAM" id="SSF55729">
    <property type="entry name" value="Acyl-CoA N-acyltransferases (Nat)"/>
    <property type="match status" value="1"/>
</dbReference>
<dbReference type="VEuPathDB" id="FungiDB:PV08_04846"/>
<feature type="compositionally biased region" description="Pro residues" evidence="1">
    <location>
        <begin position="51"/>
        <end position="63"/>
    </location>
</feature>
<dbReference type="HOGENOM" id="CLU_069195_1_0_1"/>
<dbReference type="AlphaFoldDB" id="A0A0D1YQZ2"/>
<dbReference type="EMBL" id="KN847494">
    <property type="protein sequence ID" value="KIW17651.1"/>
    <property type="molecule type" value="Genomic_DNA"/>
</dbReference>
<gene>
    <name evidence="2" type="ORF">PV08_04846</name>
</gene>
<feature type="compositionally biased region" description="Basic and acidic residues" evidence="1">
    <location>
        <begin position="1"/>
        <end position="10"/>
    </location>
</feature>
<dbReference type="InterPro" id="IPR016181">
    <property type="entry name" value="Acyl_CoA_acyltransferase"/>
</dbReference>
<dbReference type="Proteomes" id="UP000053328">
    <property type="component" value="Unassembled WGS sequence"/>
</dbReference>
<evidence type="ECO:0000313" key="2">
    <source>
        <dbReference type="EMBL" id="KIW17651.1"/>
    </source>
</evidence>
<feature type="region of interest" description="Disordered" evidence="1">
    <location>
        <begin position="1"/>
        <end position="69"/>
    </location>
</feature>
<dbReference type="STRING" id="91928.A0A0D1YQZ2"/>
<sequence>MATTEKHTEDTLDVPLATGANISTTSLVTPPSRVPTTDGSGSGSGSNSTPTTPPPPPPPPPARPRMTTSRSEYYQEKLAEIYSRATVDDALNVVFEQDKNGSSTGPVTASMLYPASRARVATKVKAGSFVAEAADFAAVVCWEPPDAVARPLSEPELQELAKGRPVFAKFVRDQQAARAATFGTDQPYWNMTLMARDPERSDRGAVRAVIEPFVARARKDGVPMWLCAANERARDVYAYFGFRVVEVIYSVVEAKGDGDADGDADQVDQQGKNKKKTIVPTWCMCCNWPVEPVREKEDGQSEKSGNGKGNGL</sequence>
<dbReference type="InterPro" id="IPR052523">
    <property type="entry name" value="Trichothecene_AcTrans"/>
</dbReference>
<accession>A0A0D1YQZ2</accession>
<evidence type="ECO:0000256" key="1">
    <source>
        <dbReference type="SAM" id="MobiDB-lite"/>
    </source>
</evidence>
<feature type="compositionally biased region" description="Low complexity" evidence="1">
    <location>
        <begin position="35"/>
        <end position="50"/>
    </location>
</feature>
<evidence type="ECO:0008006" key="4">
    <source>
        <dbReference type="Google" id="ProtNLM"/>
    </source>
</evidence>
<dbReference type="PANTHER" id="PTHR42791">
    <property type="entry name" value="GNAT FAMILY ACETYLTRANSFERASE"/>
    <property type="match status" value="1"/>
</dbReference>
<reference evidence="2 3" key="1">
    <citation type="submission" date="2015-01" db="EMBL/GenBank/DDBJ databases">
        <title>The Genome Sequence of Exophiala spinifera CBS89968.</title>
        <authorList>
            <consortium name="The Broad Institute Genomics Platform"/>
            <person name="Cuomo C."/>
            <person name="de Hoog S."/>
            <person name="Gorbushina A."/>
            <person name="Stielow B."/>
            <person name="Teixiera M."/>
            <person name="Abouelleil A."/>
            <person name="Chapman S.B."/>
            <person name="Priest M."/>
            <person name="Young S.K."/>
            <person name="Wortman J."/>
            <person name="Nusbaum C."/>
            <person name="Birren B."/>
        </authorList>
    </citation>
    <scope>NUCLEOTIDE SEQUENCE [LARGE SCALE GENOMIC DNA]</scope>
    <source>
        <strain evidence="2 3">CBS 89968</strain>
    </source>
</reference>
<protein>
    <recommendedName>
        <fullName evidence="4">N-acetyltransferase domain-containing protein</fullName>
    </recommendedName>
</protein>
<dbReference type="PANTHER" id="PTHR42791:SF1">
    <property type="entry name" value="N-ACETYLTRANSFERASE DOMAIN-CONTAINING PROTEIN"/>
    <property type="match status" value="1"/>
</dbReference>
<dbReference type="OrthoDB" id="410198at2759"/>
<proteinExistence type="predicted"/>
<organism evidence="2 3">
    <name type="scientific">Exophiala spinifera</name>
    <dbReference type="NCBI Taxonomy" id="91928"/>
    <lineage>
        <taxon>Eukaryota</taxon>
        <taxon>Fungi</taxon>
        <taxon>Dikarya</taxon>
        <taxon>Ascomycota</taxon>
        <taxon>Pezizomycotina</taxon>
        <taxon>Eurotiomycetes</taxon>
        <taxon>Chaetothyriomycetidae</taxon>
        <taxon>Chaetothyriales</taxon>
        <taxon>Herpotrichiellaceae</taxon>
        <taxon>Exophiala</taxon>
    </lineage>
</organism>
<dbReference type="Gene3D" id="3.40.630.30">
    <property type="match status" value="1"/>
</dbReference>
<keyword evidence="3" id="KW-1185">Reference proteome</keyword>
<feature type="compositionally biased region" description="Polar residues" evidence="1">
    <location>
        <begin position="20"/>
        <end position="29"/>
    </location>
</feature>
<dbReference type="RefSeq" id="XP_016237867.1">
    <property type="nucleotide sequence ID" value="XM_016379190.1"/>
</dbReference>
<evidence type="ECO:0000313" key="3">
    <source>
        <dbReference type="Proteomes" id="UP000053328"/>
    </source>
</evidence>